<evidence type="ECO:0000313" key="3">
    <source>
        <dbReference type="Proteomes" id="UP001470230"/>
    </source>
</evidence>
<name>A0ABR2ILA0_9EUKA</name>
<gene>
    <name evidence="2" type="ORF">M9Y10_011647</name>
</gene>
<sequence length="390" mass="44922">MTIVLSVDNDTYQRLVNTLRQLKNKNKTLESECESLKNELTTALQKRAVLQSKLQNLKETAVTNKSKDTENAMLLIKIKDLKEEHDDNLIKLNDLNKTLEKTVELLCAERKKRQTAESKTAKMIENIKNLSIVAQKLQGDPNQAKKNESLNQKIEEKRNRWKTTKRQLTEQLNALQEKRDQALESAHDSQVQIDLRVGLIEELNAKVEKRNQTISKLKNDIQIATDDFERIQNSLIEKRNEIDQLTEKEETLKRDITKAKTSLSNLKAKYEKECEKYSTAKNELNQLKEGVESKIEMMKIESAREISEKINPLEEECREKEQIIKQLKQNLEESKSKNEKAAAKLHELEAEREKEKKAFLQAKALYESKCQAMQIAIGSFSSASISPANS</sequence>
<organism evidence="2 3">
    <name type="scientific">Tritrichomonas musculus</name>
    <dbReference type="NCBI Taxonomy" id="1915356"/>
    <lineage>
        <taxon>Eukaryota</taxon>
        <taxon>Metamonada</taxon>
        <taxon>Parabasalia</taxon>
        <taxon>Tritrichomonadida</taxon>
        <taxon>Tritrichomonadidae</taxon>
        <taxon>Tritrichomonas</taxon>
    </lineage>
</organism>
<protein>
    <submittedName>
        <fullName evidence="2">Uncharacterized protein</fullName>
    </submittedName>
</protein>
<keyword evidence="1" id="KW-0175">Coiled coil</keyword>
<proteinExistence type="predicted"/>
<reference evidence="2 3" key="1">
    <citation type="submission" date="2024-04" db="EMBL/GenBank/DDBJ databases">
        <title>Tritrichomonas musculus Genome.</title>
        <authorList>
            <person name="Alves-Ferreira E."/>
            <person name="Grigg M."/>
            <person name="Lorenzi H."/>
            <person name="Galac M."/>
        </authorList>
    </citation>
    <scope>NUCLEOTIDE SEQUENCE [LARGE SCALE GENOMIC DNA]</scope>
    <source>
        <strain evidence="2 3">EAF2021</strain>
    </source>
</reference>
<comment type="caution">
    <text evidence="2">The sequence shown here is derived from an EMBL/GenBank/DDBJ whole genome shotgun (WGS) entry which is preliminary data.</text>
</comment>
<accession>A0ABR2ILA0</accession>
<feature type="coiled-coil region" evidence="1">
    <location>
        <begin position="147"/>
        <end position="365"/>
    </location>
</feature>
<dbReference type="EMBL" id="JAPFFF010000017">
    <property type="protein sequence ID" value="KAK8863953.1"/>
    <property type="molecule type" value="Genomic_DNA"/>
</dbReference>
<dbReference type="Gene3D" id="1.20.120.330">
    <property type="entry name" value="Nucleotidyltransferases domain 2"/>
    <property type="match status" value="1"/>
</dbReference>
<evidence type="ECO:0000313" key="2">
    <source>
        <dbReference type="EMBL" id="KAK8863953.1"/>
    </source>
</evidence>
<feature type="coiled-coil region" evidence="1">
    <location>
        <begin position="12"/>
        <end position="102"/>
    </location>
</feature>
<dbReference type="Proteomes" id="UP001470230">
    <property type="component" value="Unassembled WGS sequence"/>
</dbReference>
<evidence type="ECO:0000256" key="1">
    <source>
        <dbReference type="SAM" id="Coils"/>
    </source>
</evidence>
<keyword evidence="3" id="KW-1185">Reference proteome</keyword>